<gene>
    <name evidence="1" type="ORF">ANN_13194</name>
</gene>
<protein>
    <submittedName>
        <fullName evidence="1">Uncharacterized protein</fullName>
    </submittedName>
</protein>
<organism evidence="1 2">
    <name type="scientific">Periplaneta americana</name>
    <name type="common">American cockroach</name>
    <name type="synonym">Blatta americana</name>
    <dbReference type="NCBI Taxonomy" id="6978"/>
    <lineage>
        <taxon>Eukaryota</taxon>
        <taxon>Metazoa</taxon>
        <taxon>Ecdysozoa</taxon>
        <taxon>Arthropoda</taxon>
        <taxon>Hexapoda</taxon>
        <taxon>Insecta</taxon>
        <taxon>Pterygota</taxon>
        <taxon>Neoptera</taxon>
        <taxon>Polyneoptera</taxon>
        <taxon>Dictyoptera</taxon>
        <taxon>Blattodea</taxon>
        <taxon>Blattoidea</taxon>
        <taxon>Blattidae</taxon>
        <taxon>Blattinae</taxon>
        <taxon>Periplaneta</taxon>
    </lineage>
</organism>
<accession>A0ABQ8TJQ0</accession>
<comment type="caution">
    <text evidence="1">The sequence shown here is derived from an EMBL/GenBank/DDBJ whole genome shotgun (WGS) entry which is preliminary data.</text>
</comment>
<keyword evidence="2" id="KW-1185">Reference proteome</keyword>
<proteinExistence type="predicted"/>
<evidence type="ECO:0000313" key="2">
    <source>
        <dbReference type="Proteomes" id="UP001148838"/>
    </source>
</evidence>
<sequence length="225" mass="25270">MAGLCEGGNEPLSSLKAITGRNRANDGCRNCCCASSGTGWASGSSCSHDDKVIGEKIRMVFENKVLMKMFGAKRDEVPGEWRKLNNAELHALYSYGRKNWPMNSKTRNVTYAGFVVIIRVQSTVYSKLLDYERKAFVLFLFTFYKVETLVFLSIQDFLAPMEPLDIVPVNVEPPPHGDACYETEESDLVNVGDRCYVRTDKLPNPQSGDDDGDDEMMIMMMTMMI</sequence>
<evidence type="ECO:0000313" key="1">
    <source>
        <dbReference type="EMBL" id="KAJ4446498.1"/>
    </source>
</evidence>
<dbReference type="EMBL" id="JAJSOF020000009">
    <property type="protein sequence ID" value="KAJ4446498.1"/>
    <property type="molecule type" value="Genomic_DNA"/>
</dbReference>
<name>A0ABQ8TJQ0_PERAM</name>
<dbReference type="Proteomes" id="UP001148838">
    <property type="component" value="Unassembled WGS sequence"/>
</dbReference>
<reference evidence="1 2" key="1">
    <citation type="journal article" date="2022" name="Allergy">
        <title>Genome assembly and annotation of Periplaneta americana reveal a comprehensive cockroach allergen profile.</title>
        <authorList>
            <person name="Wang L."/>
            <person name="Xiong Q."/>
            <person name="Saelim N."/>
            <person name="Wang L."/>
            <person name="Nong W."/>
            <person name="Wan A.T."/>
            <person name="Shi M."/>
            <person name="Liu X."/>
            <person name="Cao Q."/>
            <person name="Hui J.H.L."/>
            <person name="Sookrung N."/>
            <person name="Leung T.F."/>
            <person name="Tungtrongchitr A."/>
            <person name="Tsui S.K.W."/>
        </authorList>
    </citation>
    <scope>NUCLEOTIDE SEQUENCE [LARGE SCALE GENOMIC DNA]</scope>
    <source>
        <strain evidence="1">PWHHKU_190912</strain>
    </source>
</reference>